<feature type="transmembrane region" description="Helical" evidence="1">
    <location>
        <begin position="476"/>
        <end position="497"/>
    </location>
</feature>
<accession>A0A1F6XK49</accession>
<feature type="transmembrane region" description="Helical" evidence="1">
    <location>
        <begin position="119"/>
        <end position="136"/>
    </location>
</feature>
<sequence>MIMLLAFVAFIILLFSNRSLSARVSALESKFQGGKVPGEIKPEPANANTNINMGMAEPAAAASDATPAPQIQTPNRFAVWLREDWLMKLGAFLFIVGFGWFVSYAFANNWIGPIGRTSIGVVAGVIIMALGFWRMTKYKAQGAVFMALGAGMAILTIFAGRSIYGFFTPVSAVALDFVIAVFVSFASYKFNVKSLAVIAQILAFVSPLLTAGSTDSMFLFSYLFFISLATLFFASITGWRDLIASSLIFVGLYSIPYISAGSFGSSVYSQDAPIILNFIYLFGVMYLLAGMFSVVRKGVENAKNEIFLVAMNGLLLLMWILNVAPKEWHSMLFAVWAVVFIISSFVAFKFSSRLEPFYAYGAVAVTFIGAATAAQLSGAALTIAFTVEVLLVVLNVLMLTKNIKAASAASWLFAVPVVMSLSSISRYSTLQELFNKDFFVLILIAGALILAGRVMASNSSWENQNPGEKYAKAGTFLIVFGIFYLGYILWQFIHILMSDTPDMATMTTLVIYTIFGLIAYFSGLYGDDLARRTYGIALLAFVVIRLIIVDVWQMELFGRVITFLAIGVLLMSTAFLTKKKKNG</sequence>
<gene>
    <name evidence="2" type="ORF">A3A03_03975</name>
</gene>
<feature type="transmembrane region" description="Helical" evidence="1">
    <location>
        <begin position="142"/>
        <end position="159"/>
    </location>
</feature>
<name>A0A1F6XK49_9BACT</name>
<feature type="transmembrane region" description="Helical" evidence="1">
    <location>
        <begin position="85"/>
        <end position="107"/>
    </location>
</feature>
<feature type="transmembrane region" description="Helical" evidence="1">
    <location>
        <begin position="246"/>
        <end position="268"/>
    </location>
</feature>
<dbReference type="PANTHER" id="PTHR38434:SF1">
    <property type="entry name" value="BLL2549 PROTEIN"/>
    <property type="match status" value="1"/>
</dbReference>
<feature type="transmembrane region" description="Helical" evidence="1">
    <location>
        <begin position="306"/>
        <end position="324"/>
    </location>
</feature>
<evidence type="ECO:0000313" key="3">
    <source>
        <dbReference type="Proteomes" id="UP000176629"/>
    </source>
</evidence>
<feature type="transmembrane region" description="Helical" evidence="1">
    <location>
        <begin position="330"/>
        <end position="350"/>
    </location>
</feature>
<dbReference type="STRING" id="1801773.A3A03_03975"/>
<feature type="transmembrane region" description="Helical" evidence="1">
    <location>
        <begin position="560"/>
        <end position="577"/>
    </location>
</feature>
<feature type="transmembrane region" description="Helical" evidence="1">
    <location>
        <begin position="380"/>
        <end position="399"/>
    </location>
</feature>
<feature type="transmembrane region" description="Helical" evidence="1">
    <location>
        <begin position="357"/>
        <end position="374"/>
    </location>
</feature>
<dbReference type="Pfam" id="PF10101">
    <property type="entry name" value="DUF2339"/>
    <property type="match status" value="1"/>
</dbReference>
<dbReference type="EMBL" id="MFUX01000024">
    <property type="protein sequence ID" value="OGI94422.1"/>
    <property type="molecule type" value="Genomic_DNA"/>
</dbReference>
<evidence type="ECO:0000313" key="2">
    <source>
        <dbReference type="EMBL" id="OGI94422.1"/>
    </source>
</evidence>
<feature type="transmembrane region" description="Helical" evidence="1">
    <location>
        <begin position="438"/>
        <end position="456"/>
    </location>
</feature>
<keyword evidence="1" id="KW-0472">Membrane</keyword>
<evidence type="ECO:0000256" key="1">
    <source>
        <dbReference type="SAM" id="Phobius"/>
    </source>
</evidence>
<organism evidence="2 3">
    <name type="scientific">Candidatus Nomurabacteria bacterium RIFCSPLOWO2_01_FULL_40_18</name>
    <dbReference type="NCBI Taxonomy" id="1801773"/>
    <lineage>
        <taxon>Bacteria</taxon>
        <taxon>Candidatus Nomuraibacteriota</taxon>
    </lineage>
</organism>
<dbReference type="Proteomes" id="UP000176629">
    <property type="component" value="Unassembled WGS sequence"/>
</dbReference>
<proteinExistence type="predicted"/>
<feature type="transmembrane region" description="Helical" evidence="1">
    <location>
        <begin position="406"/>
        <end position="426"/>
    </location>
</feature>
<keyword evidence="1" id="KW-0812">Transmembrane</keyword>
<feature type="transmembrane region" description="Helical" evidence="1">
    <location>
        <begin position="166"/>
        <end position="188"/>
    </location>
</feature>
<feature type="transmembrane region" description="Helical" evidence="1">
    <location>
        <begin position="274"/>
        <end position="294"/>
    </location>
</feature>
<dbReference type="AlphaFoldDB" id="A0A1F6XK49"/>
<comment type="caution">
    <text evidence="2">The sequence shown here is derived from an EMBL/GenBank/DDBJ whole genome shotgun (WGS) entry which is preliminary data.</text>
</comment>
<feature type="transmembrane region" description="Helical" evidence="1">
    <location>
        <begin position="217"/>
        <end position="239"/>
    </location>
</feature>
<dbReference type="PANTHER" id="PTHR38434">
    <property type="entry name" value="BLL2549 PROTEIN"/>
    <property type="match status" value="1"/>
</dbReference>
<evidence type="ECO:0008006" key="4">
    <source>
        <dbReference type="Google" id="ProtNLM"/>
    </source>
</evidence>
<dbReference type="InterPro" id="IPR019286">
    <property type="entry name" value="DUF2339_TM"/>
</dbReference>
<keyword evidence="1" id="KW-1133">Transmembrane helix</keyword>
<protein>
    <recommendedName>
        <fullName evidence="4">DUF2339 domain-containing protein</fullName>
    </recommendedName>
</protein>
<feature type="transmembrane region" description="Helical" evidence="1">
    <location>
        <begin position="503"/>
        <end position="522"/>
    </location>
</feature>
<feature type="transmembrane region" description="Helical" evidence="1">
    <location>
        <begin position="534"/>
        <end position="554"/>
    </location>
</feature>
<reference evidence="2 3" key="1">
    <citation type="journal article" date="2016" name="Nat. Commun.">
        <title>Thousands of microbial genomes shed light on interconnected biogeochemical processes in an aquifer system.</title>
        <authorList>
            <person name="Anantharaman K."/>
            <person name="Brown C.T."/>
            <person name="Hug L.A."/>
            <person name="Sharon I."/>
            <person name="Castelle C.J."/>
            <person name="Probst A.J."/>
            <person name="Thomas B.C."/>
            <person name="Singh A."/>
            <person name="Wilkins M.J."/>
            <person name="Karaoz U."/>
            <person name="Brodie E.L."/>
            <person name="Williams K.H."/>
            <person name="Hubbard S.S."/>
            <person name="Banfield J.F."/>
        </authorList>
    </citation>
    <scope>NUCLEOTIDE SEQUENCE [LARGE SCALE GENOMIC DNA]</scope>
</reference>